<dbReference type="PROSITE" id="PS50929">
    <property type="entry name" value="ABC_TM1F"/>
    <property type="match status" value="2"/>
</dbReference>
<feature type="domain" description="ABC transporter" evidence="9">
    <location>
        <begin position="391"/>
        <end position="630"/>
    </location>
</feature>
<feature type="domain" description="ABC transmembrane type-1" evidence="10">
    <location>
        <begin position="66"/>
        <end position="354"/>
    </location>
</feature>
<keyword evidence="5 8" id="KW-1133">Transmembrane helix</keyword>
<accession>A0ABR3PDA5</accession>
<evidence type="ECO:0000256" key="4">
    <source>
        <dbReference type="ARBA" id="ARBA00022840"/>
    </source>
</evidence>
<comment type="subcellular location">
    <subcellularLocation>
        <location evidence="1">Membrane</location>
        <topology evidence="1">Multi-pass membrane protein</topology>
    </subcellularLocation>
</comment>
<dbReference type="PROSITE" id="PS00211">
    <property type="entry name" value="ABC_TRANSPORTER_1"/>
    <property type="match status" value="2"/>
</dbReference>
<evidence type="ECO:0000256" key="7">
    <source>
        <dbReference type="SAM" id="MobiDB-lite"/>
    </source>
</evidence>
<dbReference type="InterPro" id="IPR003593">
    <property type="entry name" value="AAA+_ATPase"/>
</dbReference>
<dbReference type="InterPro" id="IPR017871">
    <property type="entry name" value="ABC_transporter-like_CS"/>
</dbReference>
<feature type="transmembrane region" description="Helical" evidence="8">
    <location>
        <begin position="187"/>
        <end position="207"/>
    </location>
</feature>
<keyword evidence="12" id="KW-1185">Reference proteome</keyword>
<feature type="transmembrane region" description="Helical" evidence="8">
    <location>
        <begin position="847"/>
        <end position="869"/>
    </location>
</feature>
<dbReference type="CDD" id="cd18578">
    <property type="entry name" value="ABC_6TM_Pgp_ABCB1_D2_like"/>
    <property type="match status" value="1"/>
</dbReference>
<feature type="domain" description="ABC transporter" evidence="9">
    <location>
        <begin position="1167"/>
        <end position="1419"/>
    </location>
</feature>
<dbReference type="PANTHER" id="PTHR43394">
    <property type="entry name" value="ATP-DEPENDENT PERMEASE MDL1, MITOCHONDRIAL"/>
    <property type="match status" value="1"/>
</dbReference>
<dbReference type="InterPro" id="IPR011527">
    <property type="entry name" value="ABC1_TM_dom"/>
</dbReference>
<evidence type="ECO:0008006" key="13">
    <source>
        <dbReference type="Google" id="ProtNLM"/>
    </source>
</evidence>
<sequence length="1458" mass="158735">MPSFARVRRFGRNDQKAKDVRKEAIELHDLSENGNAIDDRKTNDAPDTPWKALFFFTDKSHLTCLVVAIVSGVLSGVASPAAALLVGKAFQAFTNFTDTDQLVRKESRFALNFLLVGIGSWILHFVFFAAWVAFGELQANSARNRLFYGMLVKETEWYDLRKNGIGALIPRLQVQIRELQLATSQPLGSLVTIAATALFNIGLALFYSWKLTLVIISTVPLIVTILGYLGASMQPNVKKQQDSLADALKYVNSALSAIETVKCFNGQDDEIVKYKGALASATVWYMRVVNINALQFALTVFITSAMFVQGFYYGGVLIRKGEKTAGDVVTTFVAALGAFQAISAILPQMIVLEKGRTAGATLRAVLTQIENGSSVSRSEGVSTIDNFEGNIVLRGVSFAYPTRPSQMALRDVNLFIPGGVTTFIVGQSGSGKSTLGQLLMRFYAPNTGEILLDGCPLPTLDVTWLRTQITLVEQQSVLFADTLYNNIASGTSGSSKVSDEEVKRAVEFALLQLMINDLPQGLDTIVGTKGESMSGGQRQRMALARAYVRNSPVLLLDESTSALDQISRALVMEAIRKWRQGRTTVIITHDIPQILPNDYAVVLKQGRLVQEGYRKHMEKLKGSPFQDFLSEEQQAQLSPFDSRRHDSEDLSLRIQSTDAGVIPEAHLDHLNDPLGFHLAAGEQKRTSFRPSAFVNTHTSMVLQGAGRSGRPISTFRPMHGTNEYSLSRISTHSSGINNDTPESQIRDQFAVSDQKIASPMTETPESFLDRTGAFASRARLHVKGHRQRLPSEPSADDSAIEGKSQSFMNRIRRPKPPHDMLRTDDGVLSVSLILRTIWPNIELRPRLLLLVGVLSTVLGAASAPVFSFILSKLIHTYGRGSQGQHQALVYSLSILGVSGVTAVCAYLQHICLEYAGQQWVNRIREKAMEAVLDQPRDFFAQEINSISRITEGLDRHAEEMRNLLGRFAATVLTAAIMISVTLVWALVTQWKITLIALSVGPYVWIVTRAFASISAKWEARSNDASDVTGSIFFETFTAIKTVRALTLEKKFSEKYFQAIRATLVVGVKRAFWTGFFFGLSDIAGDLVMALIFYAGGIIVRDGASAPKVLEVFIQLVITINNVSNLLNLIPQMSSSREMASRILRLSQLPRDSHEHSGNTRITTTGDIVFTDLSFAYPSQPDQRVLKNVSLVIPSGKCTAVVGSSGSGKSTVAALLVGLYATSRDAHRQAQGVPDLMVSGRDIKHIHTPTLRSLIAVVAQSPVIFAATVADNIAYGLSKDSPFRSIAAIRIAAASAGIDDFISTLPEAYSTRIGEGGVGLSGGQAQRIAIARAIVRRPAVLILDEATSALDVENAALVRRTIQSLATQHGGMTIIIITHSTDMMAIADNIIVLEQGQVVEQGNFSQLLAQGGGLSHLVSEGLWGSSHEGRKRSSVATGLTDVVNWSGSTATRLSTSSPL</sequence>
<evidence type="ECO:0000256" key="5">
    <source>
        <dbReference type="ARBA" id="ARBA00022989"/>
    </source>
</evidence>
<dbReference type="Pfam" id="PF00664">
    <property type="entry name" value="ABC_membrane"/>
    <property type="match status" value="2"/>
</dbReference>
<dbReference type="Gene3D" id="3.40.50.300">
    <property type="entry name" value="P-loop containing nucleotide triphosphate hydrolases"/>
    <property type="match status" value="2"/>
</dbReference>
<evidence type="ECO:0000313" key="12">
    <source>
        <dbReference type="Proteomes" id="UP001562354"/>
    </source>
</evidence>
<dbReference type="CDD" id="cd18577">
    <property type="entry name" value="ABC_6TM_Pgp_ABCB1_D1_like"/>
    <property type="match status" value="1"/>
</dbReference>
<keyword evidence="6 8" id="KW-0472">Membrane</keyword>
<reference evidence="11 12" key="1">
    <citation type="submission" date="2024-07" db="EMBL/GenBank/DDBJ databases">
        <title>Draft sequence of the Neodothiora populina.</title>
        <authorList>
            <person name="Drown D.D."/>
            <person name="Schuette U.S."/>
            <person name="Buechlein A.B."/>
            <person name="Rusch D.R."/>
            <person name="Winton L.W."/>
            <person name="Adams G.A."/>
        </authorList>
    </citation>
    <scope>NUCLEOTIDE SEQUENCE [LARGE SCALE GENOMIC DNA]</scope>
    <source>
        <strain evidence="11 12">CPC 39397</strain>
    </source>
</reference>
<feature type="transmembrane region" description="Helical" evidence="8">
    <location>
        <begin position="1070"/>
        <end position="1099"/>
    </location>
</feature>
<dbReference type="RefSeq" id="XP_069200399.1">
    <property type="nucleotide sequence ID" value="XM_069345438.1"/>
</dbReference>
<evidence type="ECO:0000256" key="1">
    <source>
        <dbReference type="ARBA" id="ARBA00004141"/>
    </source>
</evidence>
<evidence type="ECO:0000256" key="8">
    <source>
        <dbReference type="SAM" id="Phobius"/>
    </source>
</evidence>
<dbReference type="PANTHER" id="PTHR43394:SF15">
    <property type="entry name" value="ALPHA-FACTOR-TRANSPORTING ATPASE"/>
    <property type="match status" value="1"/>
</dbReference>
<proteinExistence type="predicted"/>
<dbReference type="EMBL" id="JBFMKM010000009">
    <property type="protein sequence ID" value="KAL1304124.1"/>
    <property type="molecule type" value="Genomic_DNA"/>
</dbReference>
<feature type="transmembrane region" description="Helical" evidence="8">
    <location>
        <begin position="889"/>
        <end position="907"/>
    </location>
</feature>
<feature type="transmembrane region" description="Helical" evidence="8">
    <location>
        <begin position="963"/>
        <end position="986"/>
    </location>
</feature>
<dbReference type="SUPFAM" id="SSF90123">
    <property type="entry name" value="ABC transporter transmembrane region"/>
    <property type="match status" value="2"/>
</dbReference>
<dbReference type="GeneID" id="95974256"/>
<feature type="transmembrane region" description="Helical" evidence="8">
    <location>
        <begin position="213"/>
        <end position="231"/>
    </location>
</feature>
<dbReference type="InterPro" id="IPR003439">
    <property type="entry name" value="ABC_transporter-like_ATP-bd"/>
</dbReference>
<evidence type="ECO:0000259" key="9">
    <source>
        <dbReference type="PROSITE" id="PS50893"/>
    </source>
</evidence>
<dbReference type="Proteomes" id="UP001562354">
    <property type="component" value="Unassembled WGS sequence"/>
</dbReference>
<feature type="region of interest" description="Disordered" evidence="7">
    <location>
        <begin position="783"/>
        <end position="820"/>
    </location>
</feature>
<protein>
    <recommendedName>
        <fullName evidence="13">ABC transporter</fullName>
    </recommendedName>
</protein>
<gene>
    <name evidence="11" type="ORF">AAFC00_000553</name>
</gene>
<keyword evidence="4" id="KW-0067">ATP-binding</keyword>
<dbReference type="InterPro" id="IPR039421">
    <property type="entry name" value="Type_1_exporter"/>
</dbReference>
<keyword evidence="3" id="KW-0547">Nucleotide-binding</keyword>
<name>A0ABR3PDA5_9PEZI</name>
<evidence type="ECO:0000259" key="10">
    <source>
        <dbReference type="PROSITE" id="PS50929"/>
    </source>
</evidence>
<feature type="transmembrane region" description="Helical" evidence="8">
    <location>
        <begin position="62"/>
        <end position="90"/>
    </location>
</feature>
<dbReference type="InterPro" id="IPR027417">
    <property type="entry name" value="P-loop_NTPase"/>
</dbReference>
<organism evidence="11 12">
    <name type="scientific">Neodothiora populina</name>
    <dbReference type="NCBI Taxonomy" id="2781224"/>
    <lineage>
        <taxon>Eukaryota</taxon>
        <taxon>Fungi</taxon>
        <taxon>Dikarya</taxon>
        <taxon>Ascomycota</taxon>
        <taxon>Pezizomycotina</taxon>
        <taxon>Dothideomycetes</taxon>
        <taxon>Dothideomycetidae</taxon>
        <taxon>Dothideales</taxon>
        <taxon>Dothioraceae</taxon>
        <taxon>Neodothiora</taxon>
    </lineage>
</organism>
<comment type="caution">
    <text evidence="11">The sequence shown here is derived from an EMBL/GenBank/DDBJ whole genome shotgun (WGS) entry which is preliminary data.</text>
</comment>
<evidence type="ECO:0000256" key="2">
    <source>
        <dbReference type="ARBA" id="ARBA00022692"/>
    </source>
</evidence>
<dbReference type="SUPFAM" id="SSF52540">
    <property type="entry name" value="P-loop containing nucleoside triphosphate hydrolases"/>
    <property type="match status" value="2"/>
</dbReference>
<feature type="transmembrane region" description="Helical" evidence="8">
    <location>
        <begin position="992"/>
        <end position="1011"/>
    </location>
</feature>
<dbReference type="PROSITE" id="PS50893">
    <property type="entry name" value="ABC_TRANSPORTER_2"/>
    <property type="match status" value="2"/>
</dbReference>
<dbReference type="InterPro" id="IPR036640">
    <property type="entry name" value="ABC1_TM_sf"/>
</dbReference>
<feature type="transmembrane region" description="Helical" evidence="8">
    <location>
        <begin position="328"/>
        <end position="346"/>
    </location>
</feature>
<evidence type="ECO:0000256" key="6">
    <source>
        <dbReference type="ARBA" id="ARBA00023136"/>
    </source>
</evidence>
<evidence type="ECO:0000313" key="11">
    <source>
        <dbReference type="EMBL" id="KAL1304124.1"/>
    </source>
</evidence>
<dbReference type="Pfam" id="PF00005">
    <property type="entry name" value="ABC_tran"/>
    <property type="match status" value="2"/>
</dbReference>
<dbReference type="SMART" id="SM00382">
    <property type="entry name" value="AAA"/>
    <property type="match status" value="2"/>
</dbReference>
<feature type="domain" description="ABC transmembrane type-1" evidence="10">
    <location>
        <begin position="850"/>
        <end position="1134"/>
    </location>
</feature>
<dbReference type="Gene3D" id="1.20.1560.10">
    <property type="entry name" value="ABC transporter type 1, transmembrane domain"/>
    <property type="match status" value="3"/>
</dbReference>
<feature type="transmembrane region" description="Helical" evidence="8">
    <location>
        <begin position="110"/>
        <end position="134"/>
    </location>
</feature>
<evidence type="ECO:0000256" key="3">
    <source>
        <dbReference type="ARBA" id="ARBA00022741"/>
    </source>
</evidence>
<feature type="transmembrane region" description="Helical" evidence="8">
    <location>
        <begin position="296"/>
        <end position="316"/>
    </location>
</feature>
<keyword evidence="2 8" id="KW-0812">Transmembrane</keyword>